<dbReference type="OMA" id="HQYLEFQ"/>
<comment type="similarity">
    <text evidence="1 2">Belongs to the Rab GDI family.</text>
</comment>
<evidence type="ECO:0000313" key="3">
    <source>
        <dbReference type="EMBL" id="EEH35122.1"/>
    </source>
</evidence>
<dbReference type="PRINTS" id="PR00891">
    <property type="entry name" value="RABGDIREP"/>
</dbReference>
<dbReference type="InterPro" id="IPR036188">
    <property type="entry name" value="FAD/NAD-bd_sf"/>
</dbReference>
<dbReference type="KEGG" id="pbl:PAAG_06169"/>
<evidence type="ECO:0000256" key="2">
    <source>
        <dbReference type="PIRNR" id="PIRNR037514"/>
    </source>
</evidence>
<dbReference type="InterPro" id="IPR017230">
    <property type="entry name" value="Mrs6"/>
</dbReference>
<reference evidence="3 4" key="1">
    <citation type="journal article" date="2011" name="PLoS Genet.">
        <title>Comparative genomic analysis of human fungal pathogens causing paracoccidioidomycosis.</title>
        <authorList>
            <person name="Desjardins C.A."/>
            <person name="Champion M.D."/>
            <person name="Holder J.W."/>
            <person name="Muszewska A."/>
            <person name="Goldberg J."/>
            <person name="Bailao A.M."/>
            <person name="Brigido M.M."/>
            <person name="Ferreira M.E."/>
            <person name="Garcia A.M."/>
            <person name="Grynberg M."/>
            <person name="Gujja S."/>
            <person name="Heiman D.I."/>
            <person name="Henn M.R."/>
            <person name="Kodira C.D."/>
            <person name="Leon-Narvaez H."/>
            <person name="Longo L.V."/>
            <person name="Ma L.J."/>
            <person name="Malavazi I."/>
            <person name="Matsuo A.L."/>
            <person name="Morais F.V."/>
            <person name="Pereira M."/>
            <person name="Rodriguez-Brito S."/>
            <person name="Sakthikumar S."/>
            <person name="Salem-Izacc S.M."/>
            <person name="Sykes S.M."/>
            <person name="Teixeira M.M."/>
            <person name="Vallejo M.C."/>
            <person name="Walter M.E."/>
            <person name="Yandava C."/>
            <person name="Young S."/>
            <person name="Zeng Q."/>
            <person name="Zucker J."/>
            <person name="Felipe M.S."/>
            <person name="Goldman G.H."/>
            <person name="Haas B.J."/>
            <person name="McEwen J.G."/>
            <person name="Nino-Vega G."/>
            <person name="Puccia R."/>
            <person name="San-Blas G."/>
            <person name="Soares C.M."/>
            <person name="Birren B.W."/>
            <person name="Cuomo C.A."/>
        </authorList>
    </citation>
    <scope>NUCLEOTIDE SEQUENCE [LARGE SCALE GENOMIC DNA]</scope>
    <source>
        <strain evidence="4">ATCC MYA-826 / Pb01</strain>
    </source>
</reference>
<keyword evidence="4" id="KW-1185">Reference proteome</keyword>
<evidence type="ECO:0000256" key="1">
    <source>
        <dbReference type="ARBA" id="ARBA00005593"/>
    </source>
</evidence>
<name>C1H659_PARBA</name>
<dbReference type="GeneID" id="9095040"/>
<dbReference type="SUPFAM" id="SSF51905">
    <property type="entry name" value="FAD/NAD(P)-binding domain"/>
    <property type="match status" value="1"/>
</dbReference>
<dbReference type="AlphaFoldDB" id="C1H659"/>
<dbReference type="VEuPathDB" id="FungiDB:PAAG_06169"/>
<dbReference type="Pfam" id="PF00996">
    <property type="entry name" value="GDI"/>
    <property type="match status" value="1"/>
</dbReference>
<dbReference type="PANTHER" id="PTHR11787:SF4">
    <property type="entry name" value="CHM, RAB ESCORT PROTEIN 1"/>
    <property type="match status" value="1"/>
</dbReference>
<dbReference type="STRING" id="502779.C1H659"/>
<dbReference type="EMBL" id="KN294008">
    <property type="protein sequence ID" value="EEH35122.1"/>
    <property type="molecule type" value="Genomic_DNA"/>
</dbReference>
<gene>
    <name evidence="3" type="ORF">PAAG_06169</name>
</gene>
<dbReference type="InterPro" id="IPR018203">
    <property type="entry name" value="GDP_dissociation_inhibitor"/>
</dbReference>
<dbReference type="Gene3D" id="3.30.519.10">
    <property type="entry name" value="Guanine Nucleotide Dissociation Inhibitor, domain 2"/>
    <property type="match status" value="1"/>
</dbReference>
<dbReference type="GO" id="GO:0007264">
    <property type="term" value="P:small GTPase-mediated signal transduction"/>
    <property type="evidence" value="ECO:0007669"/>
    <property type="project" value="UniProtKB-UniRule"/>
</dbReference>
<dbReference type="eggNOG" id="KOG1439">
    <property type="taxonomic scope" value="Eukaryota"/>
</dbReference>
<dbReference type="GO" id="GO:0005092">
    <property type="term" value="F:GDP-dissociation inhibitor activity"/>
    <property type="evidence" value="ECO:0007669"/>
    <property type="project" value="UniProtKB-UniRule"/>
</dbReference>
<dbReference type="PIRSF" id="PIRSF037514">
    <property type="entry name" value="Rab_ger_ger_transf_A_fun"/>
    <property type="match status" value="1"/>
</dbReference>
<dbReference type="GO" id="GO:0005829">
    <property type="term" value="C:cytosol"/>
    <property type="evidence" value="ECO:0007669"/>
    <property type="project" value="TreeGrafter"/>
</dbReference>
<evidence type="ECO:0000313" key="4">
    <source>
        <dbReference type="Proteomes" id="UP000002059"/>
    </source>
</evidence>
<dbReference type="OrthoDB" id="1923006at2759"/>
<dbReference type="GO" id="GO:0005634">
    <property type="term" value="C:nucleus"/>
    <property type="evidence" value="ECO:0007669"/>
    <property type="project" value="TreeGrafter"/>
</dbReference>
<dbReference type="Proteomes" id="UP000002059">
    <property type="component" value="Partially assembled WGS sequence"/>
</dbReference>
<organism evidence="3 4">
    <name type="scientific">Paracoccidioides lutzii (strain ATCC MYA-826 / Pb01)</name>
    <name type="common">Paracoccidioides brasiliensis</name>
    <dbReference type="NCBI Taxonomy" id="502779"/>
    <lineage>
        <taxon>Eukaryota</taxon>
        <taxon>Fungi</taxon>
        <taxon>Dikarya</taxon>
        <taxon>Ascomycota</taxon>
        <taxon>Pezizomycotina</taxon>
        <taxon>Eurotiomycetes</taxon>
        <taxon>Eurotiomycetidae</taxon>
        <taxon>Onygenales</taxon>
        <taxon>Ajellomycetaceae</taxon>
        <taxon>Paracoccidioides</taxon>
    </lineage>
</organism>
<dbReference type="RefSeq" id="XP_002791904.1">
    <property type="nucleotide sequence ID" value="XM_002791858.2"/>
</dbReference>
<proteinExistence type="inferred from homology"/>
<dbReference type="PANTHER" id="PTHR11787">
    <property type="entry name" value="RAB GDP-DISSOCIATION INHIBITOR"/>
    <property type="match status" value="1"/>
</dbReference>
<dbReference type="GO" id="GO:0016192">
    <property type="term" value="P:vesicle-mediated transport"/>
    <property type="evidence" value="ECO:0007669"/>
    <property type="project" value="TreeGrafter"/>
</dbReference>
<sequence>MEKLTDVDWDVLISGTGLPQSLLALALSRSGKKILHVDKHGYYGGSEAAFSLHEAEDWVKKINEAPGSIPFEAASIFSTPPAGDNGKLSPSRAYTLSLSPQLIYSRSRLIQYLVSSRIYQQLDFLAVGSLWVFRAASDPAGSVSLDRVPGSREDVFADDSMSNKSKRTLMKFLRHLAQPLQADGTNEGDSTLDNNLDIPFSQYLVSKFQVPLELHDPLISLSLSPRSPDDTSSSYALRNIKRHLGSIGVFGAGFGALLAKWGGGAEMSQVGNRACAVGGGVYVLNRGVKHVEMPATGQRDGDDPLLRVQLSDGETVSSKFVVGSPWDLPAESEAAIASCARVARAIMIVSSPLESLFPPTSEGGPIPAGAVVFVPGTAARKGQPPVYLSVHSSDTGECPIGQCVIYGSTLLTGDDDDGDGQPLIQSATTNLVTSIDANARILWSLRYTQLGTINEPSSSSSATETPSVSSSLSDRVFSFAPPSLDLAFDDGLIDQVRSVWETITNGDVERGEFLQFEDREGVGEDWDGSAEGVLS</sequence>
<protein>
    <recommendedName>
        <fullName evidence="2">Rab proteins geranylgeranyltransferase</fullName>
    </recommendedName>
</protein>
<dbReference type="HOGENOM" id="CLU_021695_3_1_1"/>
<dbReference type="GO" id="GO:0005968">
    <property type="term" value="C:Rab-protein geranylgeranyltransferase complex"/>
    <property type="evidence" value="ECO:0007669"/>
    <property type="project" value="TreeGrafter"/>
</dbReference>
<dbReference type="Gene3D" id="3.50.50.60">
    <property type="entry name" value="FAD/NAD(P)-binding domain"/>
    <property type="match status" value="1"/>
</dbReference>
<dbReference type="Gene3D" id="1.10.405.10">
    <property type="entry name" value="Guanine Nucleotide Dissociation Inhibitor, domain 1"/>
    <property type="match status" value="1"/>
</dbReference>
<accession>C1H659</accession>